<dbReference type="Proteomes" id="UP000254707">
    <property type="component" value="Unassembled WGS sequence"/>
</dbReference>
<proteinExistence type="predicted"/>
<evidence type="ECO:0000313" key="2">
    <source>
        <dbReference type="Proteomes" id="UP000254707"/>
    </source>
</evidence>
<protein>
    <submittedName>
        <fullName evidence="1">Uncharacterized protein</fullName>
    </submittedName>
</protein>
<organism evidence="1 2">
    <name type="scientific">Staphylococcus saprophyticus</name>
    <dbReference type="NCBI Taxonomy" id="29385"/>
    <lineage>
        <taxon>Bacteria</taxon>
        <taxon>Bacillati</taxon>
        <taxon>Bacillota</taxon>
        <taxon>Bacilli</taxon>
        <taxon>Bacillales</taxon>
        <taxon>Staphylococcaceae</taxon>
        <taxon>Staphylococcus</taxon>
    </lineage>
</organism>
<evidence type="ECO:0000313" key="1">
    <source>
        <dbReference type="EMBL" id="SUM82611.1"/>
    </source>
</evidence>
<reference evidence="1 2" key="1">
    <citation type="submission" date="2018-06" db="EMBL/GenBank/DDBJ databases">
        <authorList>
            <consortium name="Pathogen Informatics"/>
            <person name="Doyle S."/>
        </authorList>
    </citation>
    <scope>NUCLEOTIDE SEQUENCE [LARGE SCALE GENOMIC DNA]</scope>
    <source>
        <strain evidence="1 2">NCTC7688</strain>
    </source>
</reference>
<accession>A0A380HL81</accession>
<dbReference type="AlphaFoldDB" id="A0A380HL81"/>
<dbReference type="EMBL" id="UHED01000001">
    <property type="protein sequence ID" value="SUM82611.1"/>
    <property type="molecule type" value="Genomic_DNA"/>
</dbReference>
<gene>
    <name evidence="1" type="ORF">NCTC7688_01157</name>
</gene>
<dbReference type="RefSeq" id="WP_037538151.1">
    <property type="nucleotide sequence ID" value="NZ_LR134089.1"/>
</dbReference>
<name>A0A380HL81_STASA</name>
<sequence length="60" mass="7141">MNKNKLYVLIVLAICLIITVICTYFFINRGHYSVFITLSIPFIILIIDYFFGRKDDKDKY</sequence>